<protein>
    <recommendedName>
        <fullName evidence="3">Secreted protein</fullName>
    </recommendedName>
</protein>
<reference evidence="1 2" key="1">
    <citation type="journal article" date="2021" name="Sci. Rep.">
        <title>Chromosome anchoring in Senegalese sole (Solea senegalensis) reveals sex-associated markers and genome rearrangements in flatfish.</title>
        <authorList>
            <person name="Guerrero-Cozar I."/>
            <person name="Gomez-Garrido J."/>
            <person name="Berbel C."/>
            <person name="Martinez-Blanch J.F."/>
            <person name="Alioto T."/>
            <person name="Claros M.G."/>
            <person name="Gagnaire P.A."/>
            <person name="Manchado M."/>
        </authorList>
    </citation>
    <scope>NUCLEOTIDE SEQUENCE [LARGE SCALE GENOMIC DNA]</scope>
    <source>
        <strain evidence="1">Sse05_10M</strain>
    </source>
</reference>
<dbReference type="AlphaFoldDB" id="A0AAV6R999"/>
<dbReference type="Proteomes" id="UP000693946">
    <property type="component" value="Linkage Group LG20"/>
</dbReference>
<evidence type="ECO:0000313" key="1">
    <source>
        <dbReference type="EMBL" id="KAG7501313.1"/>
    </source>
</evidence>
<name>A0AAV6R999_SOLSE</name>
<comment type="caution">
    <text evidence="1">The sequence shown here is derived from an EMBL/GenBank/DDBJ whole genome shotgun (WGS) entry which is preliminary data.</text>
</comment>
<accession>A0AAV6R999</accession>
<gene>
    <name evidence="1" type="ORF">JOB18_046135</name>
</gene>
<sequence>MSRLLQISLHGECLVSVALCSRETSSRRNYTCTVSTLLKISPCCCCCCCCCCCVSSRAPNMEEVTCDCLEWWIFRDMALTGAVTGGISVDVSVTFFLGRKCRVCGEKRSSSGRNGWKESFSQSATRLSVP</sequence>
<evidence type="ECO:0008006" key="3">
    <source>
        <dbReference type="Google" id="ProtNLM"/>
    </source>
</evidence>
<proteinExistence type="predicted"/>
<organism evidence="1 2">
    <name type="scientific">Solea senegalensis</name>
    <name type="common">Senegalese sole</name>
    <dbReference type="NCBI Taxonomy" id="28829"/>
    <lineage>
        <taxon>Eukaryota</taxon>
        <taxon>Metazoa</taxon>
        <taxon>Chordata</taxon>
        <taxon>Craniata</taxon>
        <taxon>Vertebrata</taxon>
        <taxon>Euteleostomi</taxon>
        <taxon>Actinopterygii</taxon>
        <taxon>Neopterygii</taxon>
        <taxon>Teleostei</taxon>
        <taxon>Neoteleostei</taxon>
        <taxon>Acanthomorphata</taxon>
        <taxon>Carangaria</taxon>
        <taxon>Pleuronectiformes</taxon>
        <taxon>Pleuronectoidei</taxon>
        <taxon>Soleidae</taxon>
        <taxon>Solea</taxon>
    </lineage>
</organism>
<dbReference type="EMBL" id="JAGKHQ010000013">
    <property type="protein sequence ID" value="KAG7501313.1"/>
    <property type="molecule type" value="Genomic_DNA"/>
</dbReference>
<evidence type="ECO:0000313" key="2">
    <source>
        <dbReference type="Proteomes" id="UP000693946"/>
    </source>
</evidence>
<keyword evidence="2" id="KW-1185">Reference proteome</keyword>